<sequence length="322" mass="33842">MTAPYLRGPGSIRTDRESVRAAIGRAAERTGANFTYLLNQAKSESGLNPFAKASTSSAGGLYQFIDQSWLGVLKQHGDKHGYGWAADAISWQGGRWRVDPSARQAVFNLRNDADASALMAGEFAQDNAEGLAAALGRTPTSGDLYFAHFLGLAGAKKFLKAAAASPDAPAASVFPREAAVNRSIFYNRAGEARSLAQVYALMAKKVDGPTEIAPAGNRMDTPLQMAALDMSAGVRMTGTPLAATPPATSADVRLVDLPASIAPQAPSRNGTTDAAPSDTMMALADRAGVNVLRPNPQFAALAYLLVASPFDTDGDRDERRAI</sequence>
<evidence type="ECO:0008006" key="3">
    <source>
        <dbReference type="Google" id="ProtNLM"/>
    </source>
</evidence>
<dbReference type="InterPro" id="IPR023346">
    <property type="entry name" value="Lysozyme-like_dom_sf"/>
</dbReference>
<accession>A0A239HSA8</accession>
<dbReference type="RefSeq" id="WP_089220440.1">
    <property type="nucleotide sequence ID" value="NZ_FZOS01000019.1"/>
</dbReference>
<name>A0A239HSA8_9SPHN</name>
<evidence type="ECO:0000313" key="2">
    <source>
        <dbReference type="Proteomes" id="UP000198281"/>
    </source>
</evidence>
<dbReference type="SUPFAM" id="SSF53955">
    <property type="entry name" value="Lysozyme-like"/>
    <property type="match status" value="1"/>
</dbReference>
<proteinExistence type="predicted"/>
<organism evidence="1 2">
    <name type="scientific">Edaphosphingomonas laterariae</name>
    <dbReference type="NCBI Taxonomy" id="861865"/>
    <lineage>
        <taxon>Bacteria</taxon>
        <taxon>Pseudomonadati</taxon>
        <taxon>Pseudomonadota</taxon>
        <taxon>Alphaproteobacteria</taxon>
        <taxon>Sphingomonadales</taxon>
        <taxon>Rhizorhabdaceae</taxon>
        <taxon>Edaphosphingomonas</taxon>
    </lineage>
</organism>
<keyword evidence="2" id="KW-1185">Reference proteome</keyword>
<protein>
    <recommendedName>
        <fullName evidence="3">Transglycosylase SLT domain-containing protein</fullName>
    </recommendedName>
</protein>
<dbReference type="AlphaFoldDB" id="A0A239HSA8"/>
<gene>
    <name evidence="1" type="ORF">SAMN06295912_1195</name>
</gene>
<dbReference type="OrthoDB" id="8477976at2"/>
<dbReference type="EMBL" id="FZOS01000019">
    <property type="protein sequence ID" value="SNS84170.1"/>
    <property type="molecule type" value="Genomic_DNA"/>
</dbReference>
<dbReference type="Proteomes" id="UP000198281">
    <property type="component" value="Unassembled WGS sequence"/>
</dbReference>
<reference evidence="2" key="1">
    <citation type="submission" date="2017-06" db="EMBL/GenBank/DDBJ databases">
        <authorList>
            <person name="Varghese N."/>
            <person name="Submissions S."/>
        </authorList>
    </citation>
    <scope>NUCLEOTIDE SEQUENCE [LARGE SCALE GENOMIC DNA]</scope>
    <source>
        <strain evidence="2">LNB2</strain>
    </source>
</reference>
<evidence type="ECO:0000313" key="1">
    <source>
        <dbReference type="EMBL" id="SNS84170.1"/>
    </source>
</evidence>
<dbReference type="Gene3D" id="1.10.530.10">
    <property type="match status" value="1"/>
</dbReference>